<keyword evidence="3 6" id="KW-0378">Hydrolase</keyword>
<dbReference type="AlphaFoldDB" id="A0A3S4SF69"/>
<name>A0A3S4SF69_MYCAU</name>
<evidence type="ECO:0000313" key="7">
    <source>
        <dbReference type="Proteomes" id="UP000279306"/>
    </source>
</evidence>
<dbReference type="OrthoDB" id="9801445at2"/>
<dbReference type="InterPro" id="IPR023871">
    <property type="entry name" value="MftE"/>
</dbReference>
<organism evidence="6 7">
    <name type="scientific">Mycolicibacterium aurum</name>
    <name type="common">Mycobacterium aurum</name>
    <dbReference type="NCBI Taxonomy" id="1791"/>
    <lineage>
        <taxon>Bacteria</taxon>
        <taxon>Bacillati</taxon>
        <taxon>Actinomycetota</taxon>
        <taxon>Actinomycetes</taxon>
        <taxon>Mycobacteriales</taxon>
        <taxon>Mycobacteriaceae</taxon>
        <taxon>Mycolicibacterium</taxon>
    </lineage>
</organism>
<dbReference type="GO" id="GO:0046872">
    <property type="term" value="F:metal ion binding"/>
    <property type="evidence" value="ECO:0007669"/>
    <property type="project" value="UniProtKB-KW"/>
</dbReference>
<dbReference type="RefSeq" id="WP_048630033.1">
    <property type="nucleotide sequence ID" value="NZ_CVQQ01000001.1"/>
</dbReference>
<dbReference type="InterPro" id="IPR024087">
    <property type="entry name" value="Creatininase-like_sf"/>
</dbReference>
<dbReference type="Proteomes" id="UP000279306">
    <property type="component" value="Chromosome"/>
</dbReference>
<protein>
    <submittedName>
        <fullName evidence="6">Creatininase</fullName>
        <ecNumber evidence="6">3.5.2.10</ecNumber>
    </submittedName>
</protein>
<gene>
    <name evidence="6" type="primary">crnA</name>
    <name evidence="6" type="ORF">NCTC10437_01081</name>
</gene>
<evidence type="ECO:0000256" key="3">
    <source>
        <dbReference type="ARBA" id="ARBA00022801"/>
    </source>
</evidence>
<dbReference type="SUPFAM" id="SSF102215">
    <property type="entry name" value="Creatininase"/>
    <property type="match status" value="1"/>
</dbReference>
<evidence type="ECO:0000256" key="5">
    <source>
        <dbReference type="ARBA" id="ARBA00024029"/>
    </source>
</evidence>
<dbReference type="GO" id="GO:0009231">
    <property type="term" value="P:riboflavin biosynthetic process"/>
    <property type="evidence" value="ECO:0007669"/>
    <property type="project" value="TreeGrafter"/>
</dbReference>
<reference evidence="6 7" key="1">
    <citation type="submission" date="2018-12" db="EMBL/GenBank/DDBJ databases">
        <authorList>
            <consortium name="Pathogen Informatics"/>
        </authorList>
    </citation>
    <scope>NUCLEOTIDE SEQUENCE [LARGE SCALE GENOMIC DNA]</scope>
    <source>
        <strain evidence="6 7">NCTC10437</strain>
    </source>
</reference>
<dbReference type="GO" id="GO:0047789">
    <property type="term" value="F:creatininase activity"/>
    <property type="evidence" value="ECO:0007669"/>
    <property type="project" value="UniProtKB-EC"/>
</dbReference>
<evidence type="ECO:0000256" key="2">
    <source>
        <dbReference type="ARBA" id="ARBA00022723"/>
    </source>
</evidence>
<evidence type="ECO:0000313" key="6">
    <source>
        <dbReference type="EMBL" id="VEG51965.1"/>
    </source>
</evidence>
<dbReference type="EC" id="3.5.2.10" evidence="6"/>
<dbReference type="STRING" id="1791.GCA_001049355_00034"/>
<keyword evidence="7" id="KW-1185">Reference proteome</keyword>
<sequence length="247" mass="26332">MNSAYHRRVVFPRELGNSTSRQLHNESPALVVPVGSTEQHGPHLPLDTDTRIASAVADALVTRLRAREDSRWLTAPAIGYGASGEHEGFAGTVSIGTAVLAELLVEFARSACQWAGRLVFVNGHGGNVAALRKAVALLRYEGRDAAWCPCTASNADAHAGHTETSVLLHISPDLVRQDDWLPGNGAPLSQLMPEMLRGGVAAVSSLGVLGDPTTATAEEGRRIFAEMVDACVLRVSRWAPDREGMLI</sequence>
<evidence type="ECO:0000256" key="4">
    <source>
        <dbReference type="ARBA" id="ARBA00022833"/>
    </source>
</evidence>
<keyword evidence="2" id="KW-0479">Metal-binding</keyword>
<comment type="similarity">
    <text evidence="5">Belongs to the creatininase superfamily.</text>
</comment>
<dbReference type="PANTHER" id="PTHR35005:SF1">
    <property type="entry name" value="2-AMINO-5-FORMYLAMINO-6-RIBOSYLAMINOPYRIMIDIN-4(3H)-ONE 5'-MONOPHOSPHATE DEFORMYLASE"/>
    <property type="match status" value="1"/>
</dbReference>
<dbReference type="GO" id="GO:0016811">
    <property type="term" value="F:hydrolase activity, acting on carbon-nitrogen (but not peptide) bonds, in linear amides"/>
    <property type="evidence" value="ECO:0007669"/>
    <property type="project" value="TreeGrafter"/>
</dbReference>
<dbReference type="Pfam" id="PF02633">
    <property type="entry name" value="Creatininase"/>
    <property type="match status" value="1"/>
</dbReference>
<accession>A0A3S4SF69</accession>
<dbReference type="InterPro" id="IPR003785">
    <property type="entry name" value="Creatininase/forma_Hydrolase"/>
</dbReference>
<proteinExistence type="inferred from homology"/>
<keyword evidence="4" id="KW-0862">Zinc</keyword>
<dbReference type="KEGG" id="mauu:NCTC10437_01081"/>
<dbReference type="NCBIfam" id="TIGR03964">
    <property type="entry name" value="mycofact_creat"/>
    <property type="match status" value="1"/>
</dbReference>
<dbReference type="PANTHER" id="PTHR35005">
    <property type="entry name" value="3-DEHYDRO-SCYLLO-INOSOSE HYDROLASE"/>
    <property type="match status" value="1"/>
</dbReference>
<dbReference type="EMBL" id="LR134356">
    <property type="protein sequence ID" value="VEG51965.1"/>
    <property type="molecule type" value="Genomic_DNA"/>
</dbReference>
<dbReference type="Gene3D" id="3.40.50.10310">
    <property type="entry name" value="Creatininase"/>
    <property type="match status" value="1"/>
</dbReference>
<evidence type="ECO:0000256" key="1">
    <source>
        <dbReference type="ARBA" id="ARBA00001947"/>
    </source>
</evidence>
<comment type="cofactor">
    <cofactor evidence="1">
        <name>Zn(2+)</name>
        <dbReference type="ChEBI" id="CHEBI:29105"/>
    </cofactor>
</comment>